<gene>
    <name evidence="2" type="ORF">ACFOEI_14010</name>
</gene>
<reference evidence="3" key="1">
    <citation type="journal article" date="2019" name="Int. J. Syst. Evol. Microbiol.">
        <title>The Global Catalogue of Microorganisms (GCM) 10K type strain sequencing project: providing services to taxonomists for standard genome sequencing and annotation.</title>
        <authorList>
            <consortium name="The Broad Institute Genomics Platform"/>
            <consortium name="The Broad Institute Genome Sequencing Center for Infectious Disease"/>
            <person name="Wu L."/>
            <person name="Ma J."/>
        </authorList>
    </citation>
    <scope>NUCLEOTIDE SEQUENCE [LARGE SCALE GENOMIC DNA]</scope>
    <source>
        <strain evidence="3">KCTC 12847</strain>
    </source>
</reference>
<keyword evidence="1" id="KW-0732">Signal</keyword>
<keyword evidence="3" id="KW-1185">Reference proteome</keyword>
<dbReference type="InterPro" id="IPR009420">
    <property type="entry name" value="FlhE"/>
</dbReference>
<evidence type="ECO:0000313" key="3">
    <source>
        <dbReference type="Proteomes" id="UP001595640"/>
    </source>
</evidence>
<protein>
    <submittedName>
        <fullName evidence="2">Flagellar protein FlhE</fullName>
    </submittedName>
</protein>
<comment type="caution">
    <text evidence="2">The sequence shown here is derived from an EMBL/GenBank/DDBJ whole genome shotgun (WGS) entry which is preliminary data.</text>
</comment>
<feature type="chain" id="PRO_5045848684" evidence="1">
    <location>
        <begin position="25"/>
        <end position="138"/>
    </location>
</feature>
<dbReference type="Proteomes" id="UP001595640">
    <property type="component" value="Unassembled WGS sequence"/>
</dbReference>
<proteinExistence type="predicted"/>
<sequence>MRLLKGIAWLMLTACSLAPTTSIAAPGSWVSAGESVRLFTAGRAVESQPLVPRGDLMKGTRIRQIHWQYRSPPGQPFLEAWLCASRQCIRLGGARGSSRALAGLAADQPLHFRFRLPEGRQPAKPFRVEGLQVIVDFR</sequence>
<evidence type="ECO:0000256" key="1">
    <source>
        <dbReference type="SAM" id="SignalP"/>
    </source>
</evidence>
<organism evidence="2 3">
    <name type="scientific">Modicisalibacter luteus</name>
    <dbReference type="NCBI Taxonomy" id="453962"/>
    <lineage>
        <taxon>Bacteria</taxon>
        <taxon>Pseudomonadati</taxon>
        <taxon>Pseudomonadota</taxon>
        <taxon>Gammaproteobacteria</taxon>
        <taxon>Oceanospirillales</taxon>
        <taxon>Halomonadaceae</taxon>
        <taxon>Modicisalibacter</taxon>
    </lineage>
</organism>
<keyword evidence="2" id="KW-0282">Flagellum</keyword>
<dbReference type="EMBL" id="JBHRUH010000031">
    <property type="protein sequence ID" value="MFC3293166.1"/>
    <property type="molecule type" value="Genomic_DNA"/>
</dbReference>
<dbReference type="RefSeq" id="WP_019018468.1">
    <property type="nucleotide sequence ID" value="NZ_BMXD01000001.1"/>
</dbReference>
<feature type="signal peptide" evidence="1">
    <location>
        <begin position="1"/>
        <end position="24"/>
    </location>
</feature>
<keyword evidence="2" id="KW-0966">Cell projection</keyword>
<name>A0ABV7M2P9_9GAMM</name>
<dbReference type="Pfam" id="PF06366">
    <property type="entry name" value="FlhE"/>
    <property type="match status" value="1"/>
</dbReference>
<accession>A0ABV7M2P9</accession>
<keyword evidence="2" id="KW-0969">Cilium</keyword>
<evidence type="ECO:0000313" key="2">
    <source>
        <dbReference type="EMBL" id="MFC3293166.1"/>
    </source>
</evidence>